<gene>
    <name evidence="2" type="ORF">CAUJ_LOCUS7343</name>
</gene>
<dbReference type="Proteomes" id="UP000835052">
    <property type="component" value="Unassembled WGS sequence"/>
</dbReference>
<protein>
    <submittedName>
        <fullName evidence="2">Uncharacterized protein</fullName>
    </submittedName>
</protein>
<dbReference type="EMBL" id="CAJGYM010000021">
    <property type="protein sequence ID" value="CAD6191424.1"/>
    <property type="molecule type" value="Genomic_DNA"/>
</dbReference>
<feature type="compositionally biased region" description="Basic and acidic residues" evidence="1">
    <location>
        <begin position="53"/>
        <end position="79"/>
    </location>
</feature>
<dbReference type="AlphaFoldDB" id="A0A8S1H782"/>
<reference evidence="2" key="1">
    <citation type="submission" date="2020-10" db="EMBL/GenBank/DDBJ databases">
        <authorList>
            <person name="Kikuchi T."/>
        </authorList>
    </citation>
    <scope>NUCLEOTIDE SEQUENCE</scope>
    <source>
        <strain evidence="2">NKZ352</strain>
    </source>
</reference>
<keyword evidence="3" id="KW-1185">Reference proteome</keyword>
<organism evidence="2 3">
    <name type="scientific">Caenorhabditis auriculariae</name>
    <dbReference type="NCBI Taxonomy" id="2777116"/>
    <lineage>
        <taxon>Eukaryota</taxon>
        <taxon>Metazoa</taxon>
        <taxon>Ecdysozoa</taxon>
        <taxon>Nematoda</taxon>
        <taxon>Chromadorea</taxon>
        <taxon>Rhabditida</taxon>
        <taxon>Rhabditina</taxon>
        <taxon>Rhabditomorpha</taxon>
        <taxon>Rhabditoidea</taxon>
        <taxon>Rhabditidae</taxon>
        <taxon>Peloderinae</taxon>
        <taxon>Caenorhabditis</taxon>
    </lineage>
</organism>
<feature type="region of interest" description="Disordered" evidence="1">
    <location>
        <begin position="53"/>
        <end position="143"/>
    </location>
</feature>
<feature type="region of interest" description="Disordered" evidence="1">
    <location>
        <begin position="1"/>
        <end position="39"/>
    </location>
</feature>
<evidence type="ECO:0000256" key="1">
    <source>
        <dbReference type="SAM" id="MobiDB-lite"/>
    </source>
</evidence>
<comment type="caution">
    <text evidence="2">The sequence shown here is derived from an EMBL/GenBank/DDBJ whole genome shotgun (WGS) entry which is preliminary data.</text>
</comment>
<name>A0A8S1H782_9PELO</name>
<evidence type="ECO:0000313" key="2">
    <source>
        <dbReference type="EMBL" id="CAD6191424.1"/>
    </source>
</evidence>
<accession>A0A8S1H782</accession>
<proteinExistence type="predicted"/>
<evidence type="ECO:0000313" key="3">
    <source>
        <dbReference type="Proteomes" id="UP000835052"/>
    </source>
</evidence>
<sequence>MAADDNEHSSIASTSNGSSSPVTNSPSSSAVVGPKKRGILDVDALWRKKKILELKNKQIEEKNQQDNENERPKESEEKAAAGQAMRQPIPTRSNAAEKRKSARIAHQREMEGRIQDESMDGKTIKHTVLRSRTVYPKLPDSPG</sequence>
<feature type="compositionally biased region" description="Basic and acidic residues" evidence="1">
    <location>
        <begin position="106"/>
        <end position="123"/>
    </location>
</feature>
<feature type="compositionally biased region" description="Low complexity" evidence="1">
    <location>
        <begin position="9"/>
        <end position="31"/>
    </location>
</feature>